<feature type="domain" description="Glycosyltransferase subfamily 4-like N-terminal" evidence="3">
    <location>
        <begin position="44"/>
        <end position="148"/>
    </location>
</feature>
<dbReference type="PANTHER" id="PTHR46401">
    <property type="entry name" value="GLYCOSYLTRANSFERASE WBBK-RELATED"/>
    <property type="match status" value="1"/>
</dbReference>
<organism evidence="4 5">
    <name type="scientific">Alteromonas portus</name>
    <dbReference type="NCBI Taxonomy" id="2565549"/>
    <lineage>
        <taxon>Bacteria</taxon>
        <taxon>Pseudomonadati</taxon>
        <taxon>Pseudomonadota</taxon>
        <taxon>Gammaproteobacteria</taxon>
        <taxon>Alteromonadales</taxon>
        <taxon>Alteromonadaceae</taxon>
        <taxon>Alteromonas/Salinimonas group</taxon>
        <taxon>Alteromonas</taxon>
    </lineage>
</organism>
<dbReference type="InterPro" id="IPR001296">
    <property type="entry name" value="Glyco_trans_1"/>
</dbReference>
<dbReference type="CDD" id="cd03801">
    <property type="entry name" value="GT4_PimA-like"/>
    <property type="match status" value="1"/>
</dbReference>
<dbReference type="GO" id="GO:0009103">
    <property type="term" value="P:lipopolysaccharide biosynthetic process"/>
    <property type="evidence" value="ECO:0007669"/>
    <property type="project" value="TreeGrafter"/>
</dbReference>
<comment type="caution">
    <text evidence="4">The sequence shown here is derived from an EMBL/GenBank/DDBJ whole genome shotgun (WGS) entry which is preliminary data.</text>
</comment>
<keyword evidence="1 4" id="KW-0808">Transferase</keyword>
<evidence type="ECO:0000313" key="5">
    <source>
        <dbReference type="Proteomes" id="UP000305471"/>
    </source>
</evidence>
<accession>A0A4U0ZFT5</accession>
<sequence length="333" mass="37487">MKVVFPYTYAGSGSDVWTISMVEQLRKMGVDASATVYPKHYQFYPYLLKPQVKNNVADIVHTNSWTGGAFCHQGRFHVTTEHLVVHDPLVKPYKSFAQRTFHKMVYQYERNSFNHADVITAVSNYSAEQVELQFKVPAKAIQNGIDTTKFYPKTTSNFSEPYGKGKFKLLFVGNFSVRKGADLLPKIMSKLGDNFILFTTTGLQEKAITEAENIVSIGKCNHQQLLEYYNYCDALLFPTRLEGLSLTTLEAMACGMPVVTSDCFSMPELIVDKKGGSLCPVDDVSAFVDAVISLADSPLHAKSMGEFNRERTLKHFSLEKMAQQYINSYLKLI</sequence>
<feature type="domain" description="Glycosyl transferase family 1" evidence="2">
    <location>
        <begin position="157"/>
        <end position="310"/>
    </location>
</feature>
<evidence type="ECO:0000313" key="4">
    <source>
        <dbReference type="EMBL" id="TKB03507.1"/>
    </source>
</evidence>
<dbReference type="AlphaFoldDB" id="A0A4U0ZFT5"/>
<protein>
    <submittedName>
        <fullName evidence="4">Glycosyltransferase family 4 protein</fullName>
    </submittedName>
</protein>
<dbReference type="EMBL" id="SWCO01000005">
    <property type="protein sequence ID" value="TKB03507.1"/>
    <property type="molecule type" value="Genomic_DNA"/>
</dbReference>
<evidence type="ECO:0000256" key="1">
    <source>
        <dbReference type="ARBA" id="ARBA00022679"/>
    </source>
</evidence>
<name>A0A4U0ZFT5_9ALTE</name>
<dbReference type="Pfam" id="PF00534">
    <property type="entry name" value="Glycos_transf_1"/>
    <property type="match status" value="1"/>
</dbReference>
<dbReference type="RefSeq" id="WP_136782198.1">
    <property type="nucleotide sequence ID" value="NZ_SWCO01000005.1"/>
</dbReference>
<keyword evidence="5" id="KW-1185">Reference proteome</keyword>
<dbReference type="InterPro" id="IPR028098">
    <property type="entry name" value="Glyco_trans_4-like_N"/>
</dbReference>
<dbReference type="PANTHER" id="PTHR46401:SF2">
    <property type="entry name" value="GLYCOSYLTRANSFERASE WBBK-RELATED"/>
    <property type="match status" value="1"/>
</dbReference>
<evidence type="ECO:0000259" key="3">
    <source>
        <dbReference type="Pfam" id="PF13439"/>
    </source>
</evidence>
<dbReference type="GO" id="GO:0016757">
    <property type="term" value="F:glycosyltransferase activity"/>
    <property type="evidence" value="ECO:0007669"/>
    <property type="project" value="InterPro"/>
</dbReference>
<gene>
    <name evidence="4" type="ORF">E5672_10745</name>
</gene>
<dbReference type="SUPFAM" id="SSF53756">
    <property type="entry name" value="UDP-Glycosyltransferase/glycogen phosphorylase"/>
    <property type="match status" value="1"/>
</dbReference>
<dbReference type="OrthoDB" id="9768937at2"/>
<proteinExistence type="predicted"/>
<dbReference type="Gene3D" id="3.40.50.2000">
    <property type="entry name" value="Glycogen Phosphorylase B"/>
    <property type="match status" value="2"/>
</dbReference>
<evidence type="ECO:0000259" key="2">
    <source>
        <dbReference type="Pfam" id="PF00534"/>
    </source>
</evidence>
<reference evidence="4 5" key="1">
    <citation type="submission" date="2019-04" db="EMBL/GenBank/DDBJ databases">
        <title>Alteromonas portus sp. nov., an alginate lyase-excreting marine bacterium.</title>
        <authorList>
            <person name="Huang H."/>
            <person name="Mo K."/>
            <person name="Bao S."/>
        </authorList>
    </citation>
    <scope>NUCLEOTIDE SEQUENCE [LARGE SCALE GENOMIC DNA]</scope>
    <source>
        <strain evidence="4 5">HB161718</strain>
    </source>
</reference>
<dbReference type="Proteomes" id="UP000305471">
    <property type="component" value="Unassembled WGS sequence"/>
</dbReference>
<dbReference type="Pfam" id="PF13439">
    <property type="entry name" value="Glyco_transf_4"/>
    <property type="match status" value="1"/>
</dbReference>